<protein>
    <recommendedName>
        <fullName evidence="4">DUF4305 domain-containing protein</fullName>
    </recommendedName>
</protein>
<gene>
    <name evidence="2" type="ORF">J2Z83_003816</name>
</gene>
<evidence type="ECO:0000313" key="2">
    <source>
        <dbReference type="EMBL" id="MBP1971664.1"/>
    </source>
</evidence>
<keyword evidence="3" id="KW-1185">Reference proteome</keyword>
<comment type="caution">
    <text evidence="2">The sequence shown here is derived from an EMBL/GenBank/DDBJ whole genome shotgun (WGS) entry which is preliminary data.</text>
</comment>
<keyword evidence="1" id="KW-1133">Transmembrane helix</keyword>
<dbReference type="Proteomes" id="UP001519345">
    <property type="component" value="Unassembled WGS sequence"/>
</dbReference>
<proteinExistence type="predicted"/>
<dbReference type="Pfam" id="PF14146">
    <property type="entry name" value="DUF4305"/>
    <property type="match status" value="1"/>
</dbReference>
<feature type="transmembrane region" description="Helical" evidence="1">
    <location>
        <begin position="32"/>
        <end position="50"/>
    </location>
</feature>
<keyword evidence="1" id="KW-0812">Transmembrane</keyword>
<dbReference type="InterPro" id="IPR025426">
    <property type="entry name" value="DUF4305"/>
</dbReference>
<dbReference type="EMBL" id="JAGGKX010000030">
    <property type="protein sequence ID" value="MBP1971664.1"/>
    <property type="molecule type" value="Genomic_DNA"/>
</dbReference>
<accession>A0ABS4INR7</accession>
<reference evidence="2 3" key="1">
    <citation type="submission" date="2021-03" db="EMBL/GenBank/DDBJ databases">
        <title>Genomic Encyclopedia of Type Strains, Phase IV (KMG-IV): sequencing the most valuable type-strain genomes for metagenomic binning, comparative biology and taxonomic classification.</title>
        <authorList>
            <person name="Goeker M."/>
        </authorList>
    </citation>
    <scope>NUCLEOTIDE SEQUENCE [LARGE SCALE GENOMIC DNA]</scope>
    <source>
        <strain evidence="2 3">DSM 25609</strain>
    </source>
</reference>
<evidence type="ECO:0000313" key="3">
    <source>
        <dbReference type="Proteomes" id="UP001519345"/>
    </source>
</evidence>
<keyword evidence="1" id="KW-0472">Membrane</keyword>
<evidence type="ECO:0000256" key="1">
    <source>
        <dbReference type="SAM" id="Phobius"/>
    </source>
</evidence>
<name>A0ABS4INR7_9BACI</name>
<sequence>MTMAIIYFIMGILFVYVGIQFAEETIWNVTTIVLAAVATLDFGIGIRMMSMHLRSKKNKKK</sequence>
<organism evidence="2 3">
    <name type="scientific">Virgibacillus natechei</name>
    <dbReference type="NCBI Taxonomy" id="1216297"/>
    <lineage>
        <taxon>Bacteria</taxon>
        <taxon>Bacillati</taxon>
        <taxon>Bacillota</taxon>
        <taxon>Bacilli</taxon>
        <taxon>Bacillales</taxon>
        <taxon>Bacillaceae</taxon>
        <taxon>Virgibacillus</taxon>
    </lineage>
</organism>
<dbReference type="RefSeq" id="WP_209464684.1">
    <property type="nucleotide sequence ID" value="NZ_CP110224.1"/>
</dbReference>
<evidence type="ECO:0008006" key="4">
    <source>
        <dbReference type="Google" id="ProtNLM"/>
    </source>
</evidence>